<organism evidence="2">
    <name type="scientific">viral metagenome</name>
    <dbReference type="NCBI Taxonomy" id="1070528"/>
    <lineage>
        <taxon>unclassified sequences</taxon>
        <taxon>metagenomes</taxon>
        <taxon>organismal metagenomes</taxon>
    </lineage>
</organism>
<keyword evidence="1" id="KW-0472">Membrane</keyword>
<dbReference type="EMBL" id="MN739544">
    <property type="protein sequence ID" value="QHT12344.1"/>
    <property type="molecule type" value="Genomic_DNA"/>
</dbReference>
<evidence type="ECO:0000313" key="2">
    <source>
        <dbReference type="EMBL" id="QHT12344.1"/>
    </source>
</evidence>
<sequence>MGEDDNTNFSILIGIVSFLVLCGCLVVYNLIREQYHNKESLLKNEV</sequence>
<feature type="transmembrane region" description="Helical" evidence="1">
    <location>
        <begin position="12"/>
        <end position="31"/>
    </location>
</feature>
<keyword evidence="1" id="KW-1133">Transmembrane helix</keyword>
<protein>
    <submittedName>
        <fullName evidence="2">Uncharacterized protein</fullName>
    </submittedName>
</protein>
<proteinExistence type="predicted"/>
<name>A0A6C0D872_9ZZZZ</name>
<evidence type="ECO:0000256" key="1">
    <source>
        <dbReference type="SAM" id="Phobius"/>
    </source>
</evidence>
<dbReference type="AlphaFoldDB" id="A0A6C0D872"/>
<reference evidence="2" key="1">
    <citation type="journal article" date="2020" name="Nature">
        <title>Giant virus diversity and host interactions through global metagenomics.</title>
        <authorList>
            <person name="Schulz F."/>
            <person name="Roux S."/>
            <person name="Paez-Espino D."/>
            <person name="Jungbluth S."/>
            <person name="Walsh D.A."/>
            <person name="Denef V.J."/>
            <person name="McMahon K.D."/>
            <person name="Konstantinidis K.T."/>
            <person name="Eloe-Fadrosh E.A."/>
            <person name="Kyrpides N.C."/>
            <person name="Woyke T."/>
        </authorList>
    </citation>
    <scope>NUCLEOTIDE SEQUENCE</scope>
    <source>
        <strain evidence="2">GVMAG-M-3300023174-129</strain>
    </source>
</reference>
<accession>A0A6C0D872</accession>
<keyword evidence="1" id="KW-0812">Transmembrane</keyword>